<dbReference type="Gene3D" id="1.10.10.60">
    <property type="entry name" value="Homeodomain-like"/>
    <property type="match status" value="2"/>
</dbReference>
<dbReference type="GO" id="GO:0000155">
    <property type="term" value="F:phosphorelay sensor kinase activity"/>
    <property type="evidence" value="ECO:0007669"/>
    <property type="project" value="TreeGrafter"/>
</dbReference>
<dbReference type="PANTHER" id="PTHR43547">
    <property type="entry name" value="TWO-COMPONENT HISTIDINE KINASE"/>
    <property type="match status" value="1"/>
</dbReference>
<dbReference type="InterPro" id="IPR015943">
    <property type="entry name" value="WD40/YVTN_repeat-like_dom_sf"/>
</dbReference>
<organism evidence="6 7">
    <name type="scientific">Bacteroides ovatus</name>
    <dbReference type="NCBI Taxonomy" id="28116"/>
    <lineage>
        <taxon>Bacteria</taxon>
        <taxon>Pseudomonadati</taxon>
        <taxon>Bacteroidota</taxon>
        <taxon>Bacteroidia</taxon>
        <taxon>Bacteroidales</taxon>
        <taxon>Bacteroidaceae</taxon>
        <taxon>Bacteroides</taxon>
    </lineage>
</organism>
<keyword evidence="2" id="KW-0805">Transcription regulation</keyword>
<keyword evidence="1" id="KW-0597">Phosphoprotein</keyword>
<keyword evidence="3" id="KW-0804">Transcription</keyword>
<dbReference type="Pfam" id="PF07494">
    <property type="entry name" value="Reg_prop"/>
    <property type="match status" value="2"/>
</dbReference>
<dbReference type="Proteomes" id="UP000183670">
    <property type="component" value="Unassembled WGS sequence"/>
</dbReference>
<dbReference type="InterPro" id="IPR011047">
    <property type="entry name" value="Quinoprotein_ADH-like_sf"/>
</dbReference>
<dbReference type="PANTHER" id="PTHR43547:SF2">
    <property type="entry name" value="HYBRID SIGNAL TRANSDUCTION HISTIDINE KINASE C"/>
    <property type="match status" value="1"/>
</dbReference>
<dbReference type="GO" id="GO:0003700">
    <property type="term" value="F:DNA-binding transcription factor activity"/>
    <property type="evidence" value="ECO:0007669"/>
    <property type="project" value="InterPro"/>
</dbReference>
<dbReference type="Gene3D" id="2.60.40.10">
    <property type="entry name" value="Immunoglobulins"/>
    <property type="match status" value="1"/>
</dbReference>
<evidence type="ECO:0000256" key="3">
    <source>
        <dbReference type="ARBA" id="ARBA00023163"/>
    </source>
</evidence>
<keyword evidence="4" id="KW-0812">Transmembrane</keyword>
<evidence type="ECO:0000313" key="7">
    <source>
        <dbReference type="Proteomes" id="UP000183670"/>
    </source>
</evidence>
<dbReference type="Gene3D" id="2.130.10.10">
    <property type="entry name" value="YVTN repeat-like/Quinoprotein amine dehydrogenase"/>
    <property type="match status" value="2"/>
</dbReference>
<dbReference type="InterPro" id="IPR011123">
    <property type="entry name" value="Y_Y_Y"/>
</dbReference>
<dbReference type="SUPFAM" id="SSF50998">
    <property type="entry name" value="Quinoprotein alcohol dehydrogenase-like"/>
    <property type="match status" value="1"/>
</dbReference>
<proteinExistence type="predicted"/>
<dbReference type="InterPro" id="IPR009057">
    <property type="entry name" value="Homeodomain-like_sf"/>
</dbReference>
<protein>
    <submittedName>
        <fullName evidence="6">Ligand-binding sensor domain-containing protein</fullName>
    </submittedName>
</protein>
<name>A0A1G6G1S6_BACOV</name>
<dbReference type="RefSeq" id="WP_074556498.1">
    <property type="nucleotide sequence ID" value="NZ_FMYE01000001.1"/>
</dbReference>
<dbReference type="InterPro" id="IPR018060">
    <property type="entry name" value="HTH_AraC"/>
</dbReference>
<evidence type="ECO:0000259" key="5">
    <source>
        <dbReference type="PROSITE" id="PS01124"/>
    </source>
</evidence>
<evidence type="ECO:0000256" key="2">
    <source>
        <dbReference type="ARBA" id="ARBA00023015"/>
    </source>
</evidence>
<dbReference type="SUPFAM" id="SSF63829">
    <property type="entry name" value="Calcium-dependent phosphotriesterase"/>
    <property type="match status" value="1"/>
</dbReference>
<accession>A0A1G6G1S6</accession>
<evidence type="ECO:0000256" key="1">
    <source>
        <dbReference type="ARBA" id="ARBA00022553"/>
    </source>
</evidence>
<dbReference type="PROSITE" id="PS01124">
    <property type="entry name" value="HTH_ARAC_FAMILY_2"/>
    <property type="match status" value="1"/>
</dbReference>
<dbReference type="Pfam" id="PF12833">
    <property type="entry name" value="HTH_18"/>
    <property type="match status" value="1"/>
</dbReference>
<evidence type="ECO:0000313" key="6">
    <source>
        <dbReference type="EMBL" id="SDB75176.1"/>
    </source>
</evidence>
<dbReference type="GO" id="GO:0043565">
    <property type="term" value="F:sequence-specific DNA binding"/>
    <property type="evidence" value="ECO:0007669"/>
    <property type="project" value="InterPro"/>
</dbReference>
<keyword evidence="4" id="KW-1133">Transmembrane helix</keyword>
<keyword evidence="4" id="KW-0472">Membrane</keyword>
<dbReference type="SUPFAM" id="SSF46689">
    <property type="entry name" value="Homeodomain-like"/>
    <property type="match status" value="1"/>
</dbReference>
<dbReference type="InterPro" id="IPR013783">
    <property type="entry name" value="Ig-like_fold"/>
</dbReference>
<sequence length="925" mass="106745">MHNLIRHIVKALVTLCLLLISMPIYPISYSFRSISETDGLSDLMVSSFYKDSLGYIWIGTASSVERFDGVHLKHYPILGNNEKQKWVNVITETAGNRIWIGNDMGLWTVHKETEKLEPFSPETINCGVRALLPTRDGGLYIGSEKGLFIYRNNQLERLAVSSDILSAENFIVALNLDENGALWILTKGGLHSMNISNRKITSYPYKQGFSYRNMTRIGQKLYLGTMDHGLLCFDSSTGEFKENIIDLGCNVIMSLSSDEKNLLYIGTDGNGVHFVSANNMKIVRTFCYESGNKQAIRSNSVYALLIDREGVIWIGFYQLGLDYTLYQSGLFSTYAYLPYFDSKEMPVRAIAVSKDEKLIGSRNGLFYIDEKKQRFKSFKVPELRSNMILCIYAFEGKYYIGTYGGGIYILNPSTLTLSDFETADLKSTPFLKGHVFCIKSDDEGSLWMATSMGLYCYRDGKQIRHYTTENSKLPGENVYDICFDSTRKGWICTENGLCIWDPSTNSLKSDMFPEGFIHKDKIRTVYEDSNHELYFLPDKGAIFISDLSMNHFRRMQSGTPLDGKDAMFIIEDHEGWLWIGTNLGLYRYDKKDNFIPYNFVDGLPSSIFITCFPVIDEEGTMWFGNSKGMIYLTSEQNVRKAKWHYPVAITDVLVNGKQSVYAKMSRENNVYKIKLEADQRNLTIRFSGFTYSEPAYMSYKCKMEGIDSDWQLLSRQSEITYYDLSSGNYQFRIHRVDDPESEICLMVTIAPRFNAVMWSVTILVILIITLAYIYYRRRMKRNNLIQSKEKQQPVIEEKYRKSNVTEEECRRLAGELELLMQRDRLYVNPNLKIADLAAILNVSTYTLSYLFNQYLDKNYYDYLNDYRIEEFKRLVDKDEYSKYTLTALAELCGFSSRTSFFRYFKKVIGITPNEYIRSIGKTNEE</sequence>
<dbReference type="EMBL" id="FMYE01000001">
    <property type="protein sequence ID" value="SDB75176.1"/>
    <property type="molecule type" value="Genomic_DNA"/>
</dbReference>
<gene>
    <name evidence="6" type="ORF">SAMN05192581_100164</name>
</gene>
<reference evidence="6 7" key="1">
    <citation type="submission" date="2016-10" db="EMBL/GenBank/DDBJ databases">
        <authorList>
            <person name="de Groot N.N."/>
        </authorList>
    </citation>
    <scope>NUCLEOTIDE SEQUENCE [LARGE SCALE GENOMIC DNA]</scope>
    <source>
        <strain evidence="6 7">NLAE-zl-C500</strain>
    </source>
</reference>
<dbReference type="InterPro" id="IPR011110">
    <property type="entry name" value="Reg_prop"/>
</dbReference>
<evidence type="ECO:0000256" key="4">
    <source>
        <dbReference type="SAM" id="Phobius"/>
    </source>
</evidence>
<dbReference type="Pfam" id="PF07495">
    <property type="entry name" value="Y_Y_Y"/>
    <property type="match status" value="1"/>
</dbReference>
<dbReference type="SMART" id="SM00342">
    <property type="entry name" value="HTH_ARAC"/>
    <property type="match status" value="1"/>
</dbReference>
<feature type="domain" description="HTH araC/xylS-type" evidence="5">
    <location>
        <begin position="810"/>
        <end position="918"/>
    </location>
</feature>
<dbReference type="AlphaFoldDB" id="A0A1G6G1S6"/>
<feature type="transmembrane region" description="Helical" evidence="4">
    <location>
        <begin position="755"/>
        <end position="775"/>
    </location>
</feature>